<accession>A0AAD2FNE3</accession>
<dbReference type="Proteomes" id="UP001295423">
    <property type="component" value="Unassembled WGS sequence"/>
</dbReference>
<feature type="region of interest" description="Disordered" evidence="1">
    <location>
        <begin position="330"/>
        <end position="380"/>
    </location>
</feature>
<protein>
    <recommendedName>
        <fullName evidence="2">DUF6824 domain-containing protein</fullName>
    </recommendedName>
</protein>
<dbReference type="AlphaFoldDB" id="A0AAD2FNE3"/>
<name>A0AAD2FNE3_9STRA</name>
<dbReference type="SUPFAM" id="SSF52087">
    <property type="entry name" value="CRAL/TRIO domain"/>
    <property type="match status" value="1"/>
</dbReference>
<dbReference type="InterPro" id="IPR036865">
    <property type="entry name" value="CRAL-TRIO_dom_sf"/>
</dbReference>
<dbReference type="Pfam" id="PF20710">
    <property type="entry name" value="DUF6824"/>
    <property type="match status" value="1"/>
</dbReference>
<dbReference type="EMBL" id="CAKOGP040001725">
    <property type="protein sequence ID" value="CAJ1947165.1"/>
    <property type="molecule type" value="Genomic_DNA"/>
</dbReference>
<dbReference type="InterPro" id="IPR049227">
    <property type="entry name" value="DUF6824"/>
</dbReference>
<evidence type="ECO:0000256" key="1">
    <source>
        <dbReference type="SAM" id="MobiDB-lite"/>
    </source>
</evidence>
<reference evidence="3" key="1">
    <citation type="submission" date="2023-08" db="EMBL/GenBank/DDBJ databases">
        <authorList>
            <person name="Audoor S."/>
            <person name="Bilcke G."/>
        </authorList>
    </citation>
    <scope>NUCLEOTIDE SEQUENCE</scope>
</reference>
<sequence length="495" mass="56291">MNRDKQETTSVFVTSNEPGQNKASREQYVPLRIDESDRVLAQAMSSLPTAERDKIIEEVHGVSKPIEETADFVSQKLAALESEISIKKNDAYEIALTQNRVFVEDSGFQLMFLRSEGFVASAASIRMMQYLKLKQKYFGEERITKHINFLDLSEDDKSSLETGAIQVLPEKDRSGRAVVAVLPSLWNHQHTPENRMRASYLLEMSLLQDIDVQKRGVVYIYYDTKPYSSGLSAPDAAMVSFAKTHKASMPVRYAAYHICLRDRSGYHSIGHAISKKEDIVKGISHYGDDKECRLKLQGFGIPVSCFPINSEGAMNIDAHFKWVQEQKENIDNTAHRRRTRSTEQSFPAPQENYKPGYGMDVADDSDDQMVADSSQEPASDEATLARAAQMAPRSALQPVITDVVFGRGRWFQYFPGNILFREFLEERDAEYNGASRSDKVNMTKNIVADLKGSGRRFLKLERNQRGDDIWTEVNDKEIYKKVSQCYRTVRKKDKN</sequence>
<dbReference type="Gene3D" id="3.40.525.10">
    <property type="entry name" value="CRAL-TRIO lipid binding domain"/>
    <property type="match status" value="1"/>
</dbReference>
<gene>
    <name evidence="3" type="ORF">CYCCA115_LOCUS11010</name>
</gene>
<keyword evidence="4" id="KW-1185">Reference proteome</keyword>
<feature type="domain" description="DUF6824" evidence="2">
    <location>
        <begin position="402"/>
        <end position="487"/>
    </location>
</feature>
<comment type="caution">
    <text evidence="3">The sequence shown here is derived from an EMBL/GenBank/DDBJ whole genome shotgun (WGS) entry which is preliminary data.</text>
</comment>
<evidence type="ECO:0000313" key="3">
    <source>
        <dbReference type="EMBL" id="CAJ1947165.1"/>
    </source>
</evidence>
<evidence type="ECO:0000313" key="4">
    <source>
        <dbReference type="Proteomes" id="UP001295423"/>
    </source>
</evidence>
<feature type="compositionally biased region" description="Polar residues" evidence="1">
    <location>
        <begin position="8"/>
        <end position="22"/>
    </location>
</feature>
<proteinExistence type="predicted"/>
<evidence type="ECO:0000259" key="2">
    <source>
        <dbReference type="Pfam" id="PF20710"/>
    </source>
</evidence>
<organism evidence="3 4">
    <name type="scientific">Cylindrotheca closterium</name>
    <dbReference type="NCBI Taxonomy" id="2856"/>
    <lineage>
        <taxon>Eukaryota</taxon>
        <taxon>Sar</taxon>
        <taxon>Stramenopiles</taxon>
        <taxon>Ochrophyta</taxon>
        <taxon>Bacillariophyta</taxon>
        <taxon>Bacillariophyceae</taxon>
        <taxon>Bacillariophycidae</taxon>
        <taxon>Bacillariales</taxon>
        <taxon>Bacillariaceae</taxon>
        <taxon>Cylindrotheca</taxon>
    </lineage>
</organism>
<feature type="region of interest" description="Disordered" evidence="1">
    <location>
        <begin position="1"/>
        <end position="27"/>
    </location>
</feature>